<reference evidence="2" key="1">
    <citation type="submission" date="2023-08" db="EMBL/GenBank/DDBJ databases">
        <authorList>
            <person name="Audoor S."/>
            <person name="Bilcke G."/>
        </authorList>
    </citation>
    <scope>NUCLEOTIDE SEQUENCE</scope>
</reference>
<feature type="region of interest" description="Disordered" evidence="1">
    <location>
        <begin position="1"/>
        <end position="75"/>
    </location>
</feature>
<protein>
    <submittedName>
        <fullName evidence="2">Uncharacterized protein</fullName>
    </submittedName>
</protein>
<dbReference type="AlphaFoldDB" id="A0AAD2CHV1"/>
<evidence type="ECO:0000256" key="1">
    <source>
        <dbReference type="SAM" id="MobiDB-lite"/>
    </source>
</evidence>
<accession>A0AAD2CHV1</accession>
<name>A0AAD2CHV1_9STRA</name>
<sequence length="263" mass="28687">MQIDSTATQGTPGRQQPPSSSSFVPNSANTCSFSNPTQMSPNQKTAPLFPQPGFSPPATVRAPENMTNSPAPSLASTDTLSLFAGGSRGVNYDREGTAFNRHQINVDFQFPEAHKGFIVEHNPRKVCNGYHCQTMVLTREIGMEDLQSQSAYMHDGCIIFQGPTRPLHIMKRLPNLPENPLAAKSDIRNVHHQTVAHLKLSPMCGTSFWKMVIPEDWELDNACLSNDASEVVMTVLPLGDNVNSVQVNAPLAHGRLLESAPTV</sequence>
<dbReference type="Proteomes" id="UP001295423">
    <property type="component" value="Unassembled WGS sequence"/>
</dbReference>
<dbReference type="EMBL" id="CAKOGP040000009">
    <property type="protein sequence ID" value="CAJ1926962.1"/>
    <property type="molecule type" value="Genomic_DNA"/>
</dbReference>
<keyword evidence="3" id="KW-1185">Reference proteome</keyword>
<gene>
    <name evidence="2" type="ORF">CYCCA115_LOCUS1258</name>
</gene>
<feature type="compositionally biased region" description="Polar residues" evidence="1">
    <location>
        <begin position="65"/>
        <end position="75"/>
    </location>
</feature>
<feature type="compositionally biased region" description="Polar residues" evidence="1">
    <location>
        <begin position="1"/>
        <end position="45"/>
    </location>
</feature>
<organism evidence="2 3">
    <name type="scientific">Cylindrotheca closterium</name>
    <dbReference type="NCBI Taxonomy" id="2856"/>
    <lineage>
        <taxon>Eukaryota</taxon>
        <taxon>Sar</taxon>
        <taxon>Stramenopiles</taxon>
        <taxon>Ochrophyta</taxon>
        <taxon>Bacillariophyta</taxon>
        <taxon>Bacillariophyceae</taxon>
        <taxon>Bacillariophycidae</taxon>
        <taxon>Bacillariales</taxon>
        <taxon>Bacillariaceae</taxon>
        <taxon>Cylindrotheca</taxon>
    </lineage>
</organism>
<proteinExistence type="predicted"/>
<evidence type="ECO:0000313" key="3">
    <source>
        <dbReference type="Proteomes" id="UP001295423"/>
    </source>
</evidence>
<comment type="caution">
    <text evidence="2">The sequence shown here is derived from an EMBL/GenBank/DDBJ whole genome shotgun (WGS) entry which is preliminary data.</text>
</comment>
<evidence type="ECO:0000313" key="2">
    <source>
        <dbReference type="EMBL" id="CAJ1926962.1"/>
    </source>
</evidence>